<evidence type="ECO:0000313" key="2">
    <source>
        <dbReference type="EMBL" id="KIP01558.1"/>
    </source>
</evidence>
<evidence type="ECO:0000256" key="1">
    <source>
        <dbReference type="SAM" id="MobiDB-lite"/>
    </source>
</evidence>
<name>A0A0C3P9Y2_PHLG1</name>
<feature type="compositionally biased region" description="Basic and acidic residues" evidence="1">
    <location>
        <begin position="134"/>
        <end position="143"/>
    </location>
</feature>
<dbReference type="HOGENOM" id="CLU_1806914_0_0_1"/>
<reference evidence="2 3" key="1">
    <citation type="journal article" date="2014" name="PLoS Genet.">
        <title>Analysis of the Phlebiopsis gigantea genome, transcriptome and secretome provides insight into its pioneer colonization strategies of wood.</title>
        <authorList>
            <person name="Hori C."/>
            <person name="Ishida T."/>
            <person name="Igarashi K."/>
            <person name="Samejima M."/>
            <person name="Suzuki H."/>
            <person name="Master E."/>
            <person name="Ferreira P."/>
            <person name="Ruiz-Duenas F.J."/>
            <person name="Held B."/>
            <person name="Canessa P."/>
            <person name="Larrondo L.F."/>
            <person name="Schmoll M."/>
            <person name="Druzhinina I.S."/>
            <person name="Kubicek C.P."/>
            <person name="Gaskell J.A."/>
            <person name="Kersten P."/>
            <person name="St John F."/>
            <person name="Glasner J."/>
            <person name="Sabat G."/>
            <person name="Splinter BonDurant S."/>
            <person name="Syed K."/>
            <person name="Yadav J."/>
            <person name="Mgbeahuruike A.C."/>
            <person name="Kovalchuk A."/>
            <person name="Asiegbu F.O."/>
            <person name="Lackner G."/>
            <person name="Hoffmeister D."/>
            <person name="Rencoret J."/>
            <person name="Gutierrez A."/>
            <person name="Sun H."/>
            <person name="Lindquist E."/>
            <person name="Barry K."/>
            <person name="Riley R."/>
            <person name="Grigoriev I.V."/>
            <person name="Henrissat B."/>
            <person name="Kues U."/>
            <person name="Berka R.M."/>
            <person name="Martinez A.T."/>
            <person name="Covert S.F."/>
            <person name="Blanchette R.A."/>
            <person name="Cullen D."/>
        </authorList>
    </citation>
    <scope>NUCLEOTIDE SEQUENCE [LARGE SCALE GENOMIC DNA]</scope>
    <source>
        <strain evidence="2 3">11061_1 CR5-6</strain>
    </source>
</reference>
<protein>
    <submittedName>
        <fullName evidence="2">Uncharacterized protein</fullName>
    </submittedName>
</protein>
<proteinExistence type="predicted"/>
<sequence>MFVNIHLCCGLGKLHSGGILSEENYAIEDTWDDANRKREAETMDHIRQAVAMSSPTVKRAVDRLPSTVKNSCEVSAETSDQLQITREENWRAQVDARRLDEAVKVLETSQTLMPKQLAEDPNISSQFYVEDDSTGDRGRVLPS</sequence>
<gene>
    <name evidence="2" type="ORF">PHLGIDRAFT_506004</name>
</gene>
<dbReference type="AlphaFoldDB" id="A0A0C3P9Y2"/>
<feature type="region of interest" description="Disordered" evidence="1">
    <location>
        <begin position="123"/>
        <end position="143"/>
    </location>
</feature>
<accession>A0A0C3P9Y2</accession>
<dbReference type="EMBL" id="KN840768">
    <property type="protein sequence ID" value="KIP01558.1"/>
    <property type="molecule type" value="Genomic_DNA"/>
</dbReference>
<organism evidence="2 3">
    <name type="scientific">Phlebiopsis gigantea (strain 11061_1 CR5-6)</name>
    <name type="common">White-rot fungus</name>
    <name type="synonym">Peniophora gigantea</name>
    <dbReference type="NCBI Taxonomy" id="745531"/>
    <lineage>
        <taxon>Eukaryota</taxon>
        <taxon>Fungi</taxon>
        <taxon>Dikarya</taxon>
        <taxon>Basidiomycota</taxon>
        <taxon>Agaricomycotina</taxon>
        <taxon>Agaricomycetes</taxon>
        <taxon>Polyporales</taxon>
        <taxon>Phanerochaetaceae</taxon>
        <taxon>Phlebiopsis</taxon>
    </lineage>
</organism>
<dbReference type="Proteomes" id="UP000053257">
    <property type="component" value="Unassembled WGS sequence"/>
</dbReference>
<keyword evidence="3" id="KW-1185">Reference proteome</keyword>
<evidence type="ECO:0000313" key="3">
    <source>
        <dbReference type="Proteomes" id="UP000053257"/>
    </source>
</evidence>